<proteinExistence type="predicted"/>
<reference evidence="2 3" key="1">
    <citation type="submission" date="2016-12" db="EMBL/GenBank/DDBJ databases">
        <title>The new phylogeny of genus Mycobacterium.</title>
        <authorList>
            <person name="Tortoli E."/>
            <person name="Trovato A."/>
            <person name="Cirillo D.M."/>
        </authorList>
    </citation>
    <scope>NUCLEOTIDE SEQUENCE [LARGE SCALE GENOMIC DNA]</scope>
    <source>
        <strain evidence="2 3">DSM 44942</strain>
    </source>
</reference>
<sequence length="51" mass="5616">MERLSIGRSMVFELMASGQLRSCKVGRRRLVSESAINEYIARVDQTGGDAA</sequence>
<dbReference type="RefSeq" id="WP_083071120.1">
    <property type="nucleotide sequence ID" value="NZ_JACKUJ010000011.1"/>
</dbReference>
<comment type="caution">
    <text evidence="2">The sequence shown here is derived from an EMBL/GenBank/DDBJ whole genome shotgun (WGS) entry which is preliminary data.</text>
</comment>
<organism evidence="2 3">
    <name type="scientific">Mycolicibacter arupensis</name>
    <dbReference type="NCBI Taxonomy" id="342002"/>
    <lineage>
        <taxon>Bacteria</taxon>
        <taxon>Bacillati</taxon>
        <taxon>Actinomycetota</taxon>
        <taxon>Actinomycetes</taxon>
        <taxon>Mycobacteriales</taxon>
        <taxon>Mycobacteriaceae</taxon>
        <taxon>Mycolicibacter</taxon>
    </lineage>
</organism>
<dbReference type="InterPro" id="IPR010093">
    <property type="entry name" value="SinI_DNA-bd"/>
</dbReference>
<dbReference type="Pfam" id="PF12728">
    <property type="entry name" value="HTH_17"/>
    <property type="match status" value="1"/>
</dbReference>
<gene>
    <name evidence="2" type="ORF">BST15_19195</name>
</gene>
<dbReference type="NCBIfam" id="TIGR01764">
    <property type="entry name" value="excise"/>
    <property type="match status" value="1"/>
</dbReference>
<dbReference type="Proteomes" id="UP000192327">
    <property type="component" value="Unassembled WGS sequence"/>
</dbReference>
<keyword evidence="3" id="KW-1185">Reference proteome</keyword>
<evidence type="ECO:0000313" key="2">
    <source>
        <dbReference type="EMBL" id="OQZ92202.1"/>
    </source>
</evidence>
<dbReference type="InterPro" id="IPR041657">
    <property type="entry name" value="HTH_17"/>
</dbReference>
<dbReference type="EMBL" id="MVHH01000065">
    <property type="protein sequence ID" value="OQZ92202.1"/>
    <property type="molecule type" value="Genomic_DNA"/>
</dbReference>
<accession>A0ABX3RDR5</accession>
<feature type="domain" description="Helix-turn-helix" evidence="1">
    <location>
        <begin position="2"/>
        <end position="42"/>
    </location>
</feature>
<evidence type="ECO:0000259" key="1">
    <source>
        <dbReference type="Pfam" id="PF12728"/>
    </source>
</evidence>
<evidence type="ECO:0000313" key="3">
    <source>
        <dbReference type="Proteomes" id="UP000192327"/>
    </source>
</evidence>
<protein>
    <recommendedName>
        <fullName evidence="1">Helix-turn-helix domain-containing protein</fullName>
    </recommendedName>
</protein>
<name>A0ABX3RDR5_9MYCO</name>